<keyword evidence="9" id="KW-0695">RNA-directed DNA polymerase</keyword>
<dbReference type="InterPro" id="IPR000953">
    <property type="entry name" value="Chromo/chromo_shadow_dom"/>
</dbReference>
<feature type="chain" id="PRO_5047042247" evidence="14">
    <location>
        <begin position="25"/>
        <end position="1044"/>
    </location>
</feature>
<keyword evidence="18" id="KW-1185">Reference proteome</keyword>
<keyword evidence="10 13" id="KW-1133">Transmembrane helix</keyword>
<evidence type="ECO:0000256" key="4">
    <source>
        <dbReference type="ARBA" id="ARBA00022692"/>
    </source>
</evidence>
<dbReference type="PROSITE" id="PS50013">
    <property type="entry name" value="CHROMO_2"/>
    <property type="match status" value="1"/>
</dbReference>
<dbReference type="InterPro" id="IPR001129">
    <property type="entry name" value="Membr-assoc_MAPEG"/>
</dbReference>
<dbReference type="SUPFAM" id="SSF56672">
    <property type="entry name" value="DNA/RNA polymerases"/>
    <property type="match status" value="1"/>
</dbReference>
<evidence type="ECO:0000256" key="1">
    <source>
        <dbReference type="ARBA" id="ARBA00004123"/>
    </source>
</evidence>
<dbReference type="Pfam" id="PF24626">
    <property type="entry name" value="SH3_Tf2-1"/>
    <property type="match status" value="1"/>
</dbReference>
<feature type="signal peptide" evidence="14">
    <location>
        <begin position="1"/>
        <end position="24"/>
    </location>
</feature>
<dbReference type="SUPFAM" id="SSF54160">
    <property type="entry name" value="Chromo domain-like"/>
    <property type="match status" value="1"/>
</dbReference>
<sequence>MGAESDIVLLAMVSLLSACQQVRTRVNLQGFLKVLVVLNERAIWVRQIMFELRYKALRLLYDEPNSVDQAEKILLALCQGQEAAESYCQKFRKWSVLTKWNEDALAAIFRKGLSESVKDVMVGFPTPAGLSDSMSLAIQIDRHLRERRVVHTVALPSERSPEPMQCDRILSRAEQMDPVKVQAIHDWIQPTSVKSLQKFLGFANFYRRFIANFSSVVKPLTDLTKKGADVTNWSSAAVSAFQELKRRFTSAPVLPQPDVSLPFQVEVDASEIGAGAVLSQRNSDGSLMKPCAFFSRKFSPAERNYDVGNRELLAMKWAFEEWRHWLEVAKHRIVVLTDHKNLIYLESAKRLNPRQARWSLFFSRFDFVVSYIPGTKNVKADALSRSFFPDSPGVLEPVGILKEGVILSAISPDLRRVLQEFQADKPDRCPVGKLFVPDRWTSKHVVRLHGIPENIVSDRGSQFVSRFWRAFCAKLGIDLSFSSAFDPQTNGQTERTNQTLETYLRCFVSADQDDWVEPSDLPGVDSVVDRLQQIWAYVVDNLVLSQEEAQRFANRRRCVGSRLRVGDLVWLSSCHVPMKVSSPKFKPRIIGPHRISEIINPVSFRLALPASFAIHNVFHRSLLRKYVEPVVPSVDPPAPVLVDGELEYVVEKMLDSRFSRRKLQYLVKWKGYGQEDNSWVSASDVHAVDLVHTFHRAHPDRPGGSVCVSSYFEVYPRSVNYRRLSLSPFYVVERGTKTSPGWRSDGGLCWLKKKSEDEGLQLQMSLEDIQASLEPSTEFAITTSSGKQFQILTALTEDIQASLEPSTEFAITTSSGKQFQILTALTVKNPLLCWWEKPLPPSDPYCPEQSSPVSEKLPPSERCWREEMNGASAPQAGGTALTVALSPARHTDCTWTASVCGYYARLVGKSRMKHKIMPPSVTGPPEFERTFRAQQNCVEFFPIFLLVLWIAGIFFYEEVAAGLGLLYIFARHLYFRGYVAAAQDRIPGFYLSLITLFLLHAFAALGITNSFLKKYLDVNIFKKSPSYVLIESNFITKYIKNHHH</sequence>
<dbReference type="InterPro" id="IPR012337">
    <property type="entry name" value="RNaseH-like_sf"/>
</dbReference>
<dbReference type="Pfam" id="PF00385">
    <property type="entry name" value="Chromo"/>
    <property type="match status" value="1"/>
</dbReference>
<evidence type="ECO:0000313" key="17">
    <source>
        <dbReference type="EMBL" id="CAJ0918649.1"/>
    </source>
</evidence>
<organism evidence="17 18">
    <name type="scientific">Ranitomeya imitator</name>
    <name type="common">mimic poison frog</name>
    <dbReference type="NCBI Taxonomy" id="111125"/>
    <lineage>
        <taxon>Eukaryota</taxon>
        <taxon>Metazoa</taxon>
        <taxon>Chordata</taxon>
        <taxon>Craniata</taxon>
        <taxon>Vertebrata</taxon>
        <taxon>Euteleostomi</taxon>
        <taxon>Amphibia</taxon>
        <taxon>Batrachia</taxon>
        <taxon>Anura</taxon>
        <taxon>Neobatrachia</taxon>
        <taxon>Hyloidea</taxon>
        <taxon>Dendrobatidae</taxon>
        <taxon>Dendrobatinae</taxon>
        <taxon>Ranitomeya</taxon>
    </lineage>
</organism>
<dbReference type="InterPro" id="IPR043128">
    <property type="entry name" value="Rev_trsase/Diguanyl_cyclase"/>
</dbReference>
<feature type="transmembrane region" description="Helical" evidence="13">
    <location>
        <begin position="940"/>
        <end position="969"/>
    </location>
</feature>
<feature type="domain" description="Chromo" evidence="15">
    <location>
        <begin position="648"/>
        <end position="698"/>
    </location>
</feature>
<evidence type="ECO:0000256" key="13">
    <source>
        <dbReference type="SAM" id="Phobius"/>
    </source>
</evidence>
<dbReference type="PROSITE" id="PS50994">
    <property type="entry name" value="INTEGRASE"/>
    <property type="match status" value="1"/>
</dbReference>
<evidence type="ECO:0000259" key="15">
    <source>
        <dbReference type="PROSITE" id="PS50013"/>
    </source>
</evidence>
<keyword evidence="12" id="KW-0539">Nucleus</keyword>
<dbReference type="Pfam" id="PF01124">
    <property type="entry name" value="MAPEG"/>
    <property type="match status" value="1"/>
</dbReference>
<dbReference type="InterPro" id="IPR001584">
    <property type="entry name" value="Integrase_cat-core"/>
</dbReference>
<evidence type="ECO:0000256" key="12">
    <source>
        <dbReference type="ARBA" id="ARBA00023242"/>
    </source>
</evidence>
<keyword evidence="4 13" id="KW-0812">Transmembrane</keyword>
<evidence type="ECO:0000256" key="11">
    <source>
        <dbReference type="ARBA" id="ARBA00023136"/>
    </source>
</evidence>
<keyword evidence="6" id="KW-0540">Nuclease</keyword>
<dbReference type="PROSITE" id="PS00598">
    <property type="entry name" value="CHROMO_1"/>
    <property type="match status" value="1"/>
</dbReference>
<dbReference type="SUPFAM" id="SSF161084">
    <property type="entry name" value="MAPEG domain-like"/>
    <property type="match status" value="1"/>
</dbReference>
<evidence type="ECO:0000256" key="5">
    <source>
        <dbReference type="ARBA" id="ARBA00022695"/>
    </source>
</evidence>
<dbReference type="SUPFAM" id="SSF53098">
    <property type="entry name" value="Ribonuclease H-like"/>
    <property type="match status" value="1"/>
</dbReference>
<dbReference type="Proteomes" id="UP001176940">
    <property type="component" value="Unassembled WGS sequence"/>
</dbReference>
<dbReference type="InterPro" id="IPR036397">
    <property type="entry name" value="RNaseH_sf"/>
</dbReference>
<dbReference type="InterPro" id="IPR041373">
    <property type="entry name" value="RT_RNaseH"/>
</dbReference>
<name>A0ABN9KT65_9NEOB</name>
<evidence type="ECO:0000256" key="7">
    <source>
        <dbReference type="ARBA" id="ARBA00022759"/>
    </source>
</evidence>
<dbReference type="InterPro" id="IPR023352">
    <property type="entry name" value="MAPEG-like_dom_sf"/>
</dbReference>
<dbReference type="Gene3D" id="3.30.70.270">
    <property type="match status" value="1"/>
</dbReference>
<dbReference type="Gene3D" id="1.20.120.550">
    <property type="entry name" value="Membrane associated eicosanoid/glutathione metabolism-like domain"/>
    <property type="match status" value="1"/>
</dbReference>
<evidence type="ECO:0000259" key="16">
    <source>
        <dbReference type="PROSITE" id="PS50994"/>
    </source>
</evidence>
<evidence type="ECO:0000256" key="14">
    <source>
        <dbReference type="SAM" id="SignalP"/>
    </source>
</evidence>
<proteinExistence type="predicted"/>
<dbReference type="InterPro" id="IPR023779">
    <property type="entry name" value="Chromodomain_CS"/>
</dbReference>
<dbReference type="EMBL" id="CAUEEQ010001069">
    <property type="protein sequence ID" value="CAJ0918649.1"/>
    <property type="molecule type" value="Genomic_DNA"/>
</dbReference>
<dbReference type="PANTHER" id="PTHR37984">
    <property type="entry name" value="PROTEIN CBG26694"/>
    <property type="match status" value="1"/>
</dbReference>
<dbReference type="Pfam" id="PF17917">
    <property type="entry name" value="RT_RNaseH"/>
    <property type="match status" value="1"/>
</dbReference>
<protein>
    <submittedName>
        <fullName evidence="17">Uncharacterized protein</fullName>
    </submittedName>
</protein>
<evidence type="ECO:0000256" key="6">
    <source>
        <dbReference type="ARBA" id="ARBA00022722"/>
    </source>
</evidence>
<dbReference type="InterPro" id="IPR043502">
    <property type="entry name" value="DNA/RNA_pol_sf"/>
</dbReference>
<feature type="domain" description="Integrase catalytic" evidence="16">
    <location>
        <begin position="369"/>
        <end position="556"/>
    </location>
</feature>
<keyword evidence="3" id="KW-0808">Transferase</keyword>
<dbReference type="InterPro" id="IPR050951">
    <property type="entry name" value="Retrovirus_Pol_polyprotein"/>
</dbReference>
<dbReference type="Gene3D" id="3.30.420.10">
    <property type="entry name" value="Ribonuclease H-like superfamily/Ribonuclease H"/>
    <property type="match status" value="1"/>
</dbReference>
<evidence type="ECO:0000256" key="10">
    <source>
        <dbReference type="ARBA" id="ARBA00022989"/>
    </source>
</evidence>
<evidence type="ECO:0000256" key="8">
    <source>
        <dbReference type="ARBA" id="ARBA00022801"/>
    </source>
</evidence>
<reference evidence="17" key="1">
    <citation type="submission" date="2023-07" db="EMBL/GenBank/DDBJ databases">
        <authorList>
            <person name="Stuckert A."/>
        </authorList>
    </citation>
    <scope>NUCLEOTIDE SEQUENCE</scope>
</reference>
<evidence type="ECO:0000256" key="2">
    <source>
        <dbReference type="ARBA" id="ARBA00004370"/>
    </source>
</evidence>
<evidence type="ECO:0000313" key="18">
    <source>
        <dbReference type="Proteomes" id="UP001176940"/>
    </source>
</evidence>
<dbReference type="InterPro" id="IPR056924">
    <property type="entry name" value="SH3_Tf2-1"/>
</dbReference>
<dbReference type="Gene3D" id="2.40.50.40">
    <property type="match status" value="1"/>
</dbReference>
<comment type="caution">
    <text evidence="17">The sequence shown here is derived from an EMBL/GenBank/DDBJ whole genome shotgun (WGS) entry which is preliminary data.</text>
</comment>
<dbReference type="InterPro" id="IPR016197">
    <property type="entry name" value="Chromo-like_dom_sf"/>
</dbReference>
<evidence type="ECO:0000256" key="3">
    <source>
        <dbReference type="ARBA" id="ARBA00022679"/>
    </source>
</evidence>
<dbReference type="PANTHER" id="PTHR37984:SF5">
    <property type="entry name" value="PROTEIN NYNRIN-LIKE"/>
    <property type="match status" value="1"/>
</dbReference>
<keyword evidence="8" id="KW-0378">Hydrolase</keyword>
<dbReference type="CDD" id="cd09274">
    <property type="entry name" value="RNase_HI_RT_Ty3"/>
    <property type="match status" value="1"/>
</dbReference>
<keyword evidence="7" id="KW-0255">Endonuclease</keyword>
<evidence type="ECO:0000256" key="9">
    <source>
        <dbReference type="ARBA" id="ARBA00022918"/>
    </source>
</evidence>
<comment type="subcellular location">
    <subcellularLocation>
        <location evidence="2">Membrane</location>
    </subcellularLocation>
    <subcellularLocation>
        <location evidence="1">Nucleus</location>
    </subcellularLocation>
</comment>
<feature type="transmembrane region" description="Helical" evidence="13">
    <location>
        <begin position="989"/>
        <end position="1012"/>
    </location>
</feature>
<dbReference type="SMART" id="SM00298">
    <property type="entry name" value="CHROMO"/>
    <property type="match status" value="1"/>
</dbReference>
<dbReference type="InterPro" id="IPR023780">
    <property type="entry name" value="Chromo_domain"/>
</dbReference>
<gene>
    <name evidence="17" type="ORF">RIMI_LOCUS847538</name>
</gene>
<accession>A0ABN9KT65</accession>
<keyword evidence="14" id="KW-0732">Signal</keyword>
<keyword evidence="11 13" id="KW-0472">Membrane</keyword>
<keyword evidence="5" id="KW-0548">Nucleotidyltransferase</keyword>